<evidence type="ECO:0000259" key="2">
    <source>
        <dbReference type="Pfam" id="PF02541"/>
    </source>
</evidence>
<dbReference type="Gene3D" id="3.30.420.150">
    <property type="entry name" value="Exopolyphosphatase. Domain 2"/>
    <property type="match status" value="1"/>
</dbReference>
<accession>A0A419T3A1</accession>
<feature type="domain" description="Ppx/GppA phosphatase C-terminal" evidence="3">
    <location>
        <begin position="326"/>
        <end position="477"/>
    </location>
</feature>
<comment type="similarity">
    <text evidence="1">Belongs to the GppA/Ppx family.</text>
</comment>
<proteinExistence type="inferred from homology"/>
<dbReference type="Pfam" id="PF02541">
    <property type="entry name" value="Ppx-GppA"/>
    <property type="match status" value="1"/>
</dbReference>
<keyword evidence="5" id="KW-1185">Reference proteome</keyword>
<dbReference type="OrthoDB" id="9814545at2"/>
<reference evidence="4 5" key="1">
    <citation type="submission" date="2016-08" db="EMBL/GenBank/DDBJ databases">
        <title>A new outlook on sporulation: Clostridium algidixylanolyticum.</title>
        <authorList>
            <person name="Poppleton D.I."/>
            <person name="Gribaldo S."/>
        </authorList>
    </citation>
    <scope>NUCLEOTIDE SEQUENCE [LARGE SCALE GENOMIC DNA]</scope>
    <source>
        <strain evidence="4 5">SPL73</strain>
    </source>
</reference>
<organism evidence="4 5">
    <name type="scientific">Lacrimispora algidixylanolytica</name>
    <dbReference type="NCBI Taxonomy" id="94868"/>
    <lineage>
        <taxon>Bacteria</taxon>
        <taxon>Bacillati</taxon>
        <taxon>Bacillota</taxon>
        <taxon>Clostridia</taxon>
        <taxon>Lachnospirales</taxon>
        <taxon>Lachnospiraceae</taxon>
        <taxon>Lacrimispora</taxon>
    </lineage>
</organism>
<dbReference type="PANTHER" id="PTHR30005:SF0">
    <property type="entry name" value="RETROGRADE REGULATION PROTEIN 2"/>
    <property type="match status" value="1"/>
</dbReference>
<dbReference type="InterPro" id="IPR050273">
    <property type="entry name" value="GppA/Ppx_hydrolase"/>
</dbReference>
<dbReference type="Pfam" id="PF21447">
    <property type="entry name" value="Ppx-GppA_III"/>
    <property type="match status" value="1"/>
</dbReference>
<dbReference type="InterPro" id="IPR048950">
    <property type="entry name" value="Ppx_GppA_C"/>
</dbReference>
<name>A0A419T3A1_9FIRM</name>
<sequence length="522" mass="59252">MAIKLFAAIDVGSFELELGIYEISVKNGINKIDHVRHVIALGKDTYNNGKISYELVEEMCDVIKDFAGIMQSYKVIGYRAYATSALREAKNNQIVLDQVRVRTGIEVQIISNSEQRFISYKAIASKDAEFSKIIEKGTAIVDVGFGSMQVSLFDKDALVSTQNLMLGVLRIREMMTDVQVSTKMQNTLIEEMVDNELYTFRKVYIKDRQIKSLIGVGESILYLSRGSNGGKAVEWITAEEYVGFYEKLLKMSVDQIQERFGVNAEYAALLVPAAIIYKRVLELTGAEMFWIPGIRLCDSIAAEYAEETKAVKFHHDFSEDILAASRNMAKRYKCHGPHTAIMEKYVLDLFDSMKKYHGMGKRERLLLQIAACLHACGKFISMKKSSESAYNIIMSTEIIGLSHMEREIIANVVRYNGVEFDYSRMHLNEELFRNTKGELSKEDITILMAKLTAILRLANSMDRSHKQKLSDSRMNVKNGQLLVTTSYEGDITLESVAFSQKADFFEEIFGIRPVLKQKRRLT</sequence>
<evidence type="ECO:0000256" key="1">
    <source>
        <dbReference type="ARBA" id="ARBA00007125"/>
    </source>
</evidence>
<dbReference type="SUPFAM" id="SSF109604">
    <property type="entry name" value="HD-domain/PDEase-like"/>
    <property type="match status" value="1"/>
</dbReference>
<dbReference type="CDD" id="cd24006">
    <property type="entry name" value="ASKHA_NBD_PPX_GppA"/>
    <property type="match status" value="1"/>
</dbReference>
<dbReference type="Proteomes" id="UP000284277">
    <property type="component" value="Unassembled WGS sequence"/>
</dbReference>
<feature type="domain" description="Ppx/GppA phosphatase N-terminal" evidence="2">
    <location>
        <begin position="33"/>
        <end position="282"/>
    </location>
</feature>
<dbReference type="PANTHER" id="PTHR30005">
    <property type="entry name" value="EXOPOLYPHOSPHATASE"/>
    <property type="match status" value="1"/>
</dbReference>
<dbReference type="AlphaFoldDB" id="A0A419T3A1"/>
<dbReference type="EMBL" id="MCIA01000014">
    <property type="protein sequence ID" value="RKD32027.1"/>
    <property type="molecule type" value="Genomic_DNA"/>
</dbReference>
<dbReference type="RefSeq" id="WP_120196689.1">
    <property type="nucleotide sequence ID" value="NZ_MCIA01000014.1"/>
</dbReference>
<protein>
    <submittedName>
        <fullName evidence="4">Exopolyphosphatase</fullName>
    </submittedName>
</protein>
<evidence type="ECO:0000259" key="3">
    <source>
        <dbReference type="Pfam" id="PF21447"/>
    </source>
</evidence>
<evidence type="ECO:0000313" key="5">
    <source>
        <dbReference type="Proteomes" id="UP000284277"/>
    </source>
</evidence>
<comment type="caution">
    <text evidence="4">The sequence shown here is derived from an EMBL/GenBank/DDBJ whole genome shotgun (WGS) entry which is preliminary data.</text>
</comment>
<dbReference type="Gene3D" id="3.30.420.40">
    <property type="match status" value="1"/>
</dbReference>
<dbReference type="InterPro" id="IPR043129">
    <property type="entry name" value="ATPase_NBD"/>
</dbReference>
<evidence type="ECO:0000313" key="4">
    <source>
        <dbReference type="EMBL" id="RKD32027.1"/>
    </source>
</evidence>
<dbReference type="GO" id="GO:0016462">
    <property type="term" value="F:pyrophosphatase activity"/>
    <property type="evidence" value="ECO:0007669"/>
    <property type="project" value="TreeGrafter"/>
</dbReference>
<dbReference type="SUPFAM" id="SSF53067">
    <property type="entry name" value="Actin-like ATPase domain"/>
    <property type="match status" value="2"/>
</dbReference>
<gene>
    <name evidence="4" type="ORF">BET01_18620</name>
</gene>
<dbReference type="Gene3D" id="1.10.3210.10">
    <property type="entry name" value="Hypothetical protein af1432"/>
    <property type="match status" value="1"/>
</dbReference>
<dbReference type="InterPro" id="IPR003695">
    <property type="entry name" value="Ppx_GppA_N"/>
</dbReference>